<protein>
    <submittedName>
        <fullName evidence="1">Uncharacterized protein</fullName>
    </submittedName>
</protein>
<name>A0A5S3PTC8_9FLAO</name>
<evidence type="ECO:0000313" key="1">
    <source>
        <dbReference type="EMBL" id="TMM58158.1"/>
    </source>
</evidence>
<dbReference type="Proteomes" id="UP000310314">
    <property type="component" value="Unassembled WGS sequence"/>
</dbReference>
<dbReference type="AlphaFoldDB" id="A0A5S3PTC8"/>
<reference evidence="1 2" key="1">
    <citation type="submission" date="2019-05" db="EMBL/GenBank/DDBJ databases">
        <authorList>
            <person name="Zhang J.-Y."/>
            <person name="Feg X."/>
            <person name="Du Z.-J."/>
        </authorList>
    </citation>
    <scope>NUCLEOTIDE SEQUENCE [LARGE SCALE GENOMIC DNA]</scope>
    <source>
        <strain evidence="1 2">RZ26</strain>
    </source>
</reference>
<evidence type="ECO:0000313" key="2">
    <source>
        <dbReference type="Proteomes" id="UP000310314"/>
    </source>
</evidence>
<proteinExistence type="predicted"/>
<comment type="caution">
    <text evidence="1">The sequence shown here is derived from an EMBL/GenBank/DDBJ whole genome shotgun (WGS) entry which is preliminary data.</text>
</comment>
<sequence length="300" mass="35836">MEEIKILVFALVSFLSTEDIPIGSKLAEIDINVKTKQIRLHQYDIYSLEQYKENAKAGLDTLMRTNDVIQDLSPISMTSKHIYEEDGKLNAILYLQYQDLKDLRKISFYADEAGNLSYPYLEDYRYDLSAGRIDGRYVHFDANQNVQFRMGRKEYLFKGMYNLAGEWKQLEDKKFMDISETFSKEDFEKLRKFIFKNGDRKTYRNFDNDNPHYSFETFDVYLGTGKQPLAFNTKRIRNKDYTELVIHDQQYYNVYLISEGKQNKRHTNLKTDKVYWHNRSFNKDDKLKEYLSQILEEINQ</sequence>
<dbReference type="RefSeq" id="WP_138656090.1">
    <property type="nucleotide sequence ID" value="NZ_VATY01000001.1"/>
</dbReference>
<gene>
    <name evidence="1" type="ORF">FEE95_01650</name>
</gene>
<dbReference type="OrthoDB" id="1431153at2"/>
<accession>A0A5S3PTC8</accession>
<organism evidence="1 2">
    <name type="scientific">Maribacter algarum</name>
    <name type="common">ex Zhang et al. 2020</name>
    <dbReference type="NCBI Taxonomy" id="2578118"/>
    <lineage>
        <taxon>Bacteria</taxon>
        <taxon>Pseudomonadati</taxon>
        <taxon>Bacteroidota</taxon>
        <taxon>Flavobacteriia</taxon>
        <taxon>Flavobacteriales</taxon>
        <taxon>Flavobacteriaceae</taxon>
        <taxon>Maribacter</taxon>
    </lineage>
</organism>
<dbReference type="EMBL" id="VATY01000001">
    <property type="protein sequence ID" value="TMM58158.1"/>
    <property type="molecule type" value="Genomic_DNA"/>
</dbReference>
<keyword evidence="2" id="KW-1185">Reference proteome</keyword>